<organism evidence="2 3">
    <name type="scientific">Psychroserpens algicola</name>
    <dbReference type="NCBI Taxonomy" id="1719034"/>
    <lineage>
        <taxon>Bacteria</taxon>
        <taxon>Pseudomonadati</taxon>
        <taxon>Bacteroidota</taxon>
        <taxon>Flavobacteriia</taxon>
        <taxon>Flavobacteriales</taxon>
        <taxon>Flavobacteriaceae</taxon>
        <taxon>Psychroserpens</taxon>
    </lineage>
</organism>
<evidence type="ECO:0000313" key="2">
    <source>
        <dbReference type="EMBL" id="MCK8479031.1"/>
    </source>
</evidence>
<comment type="caution">
    <text evidence="2">The sequence shown here is derived from an EMBL/GenBank/DDBJ whole genome shotgun (WGS) entry which is preliminary data.</text>
</comment>
<reference evidence="2" key="1">
    <citation type="submission" date="2022-04" db="EMBL/GenBank/DDBJ databases">
        <authorList>
            <person name="Ren T."/>
        </authorList>
    </citation>
    <scope>NUCLEOTIDE SEQUENCE</scope>
    <source>
        <strain evidence="2">F63249</strain>
    </source>
</reference>
<accession>A0ABT0H3S6</accession>
<protein>
    <recommendedName>
        <fullName evidence="4">Tetratricopeptide repeat protein</fullName>
    </recommendedName>
</protein>
<gene>
    <name evidence="2" type="ORF">MUY34_00285</name>
</gene>
<keyword evidence="1" id="KW-0472">Membrane</keyword>
<dbReference type="Proteomes" id="UP001203687">
    <property type="component" value="Unassembled WGS sequence"/>
</dbReference>
<evidence type="ECO:0000313" key="3">
    <source>
        <dbReference type="Proteomes" id="UP001203687"/>
    </source>
</evidence>
<dbReference type="RefSeq" id="WP_248411467.1">
    <property type="nucleotide sequence ID" value="NZ_JALPQF010000001.1"/>
</dbReference>
<proteinExistence type="predicted"/>
<dbReference type="InterPro" id="IPR011990">
    <property type="entry name" value="TPR-like_helical_dom_sf"/>
</dbReference>
<sequence length="684" mass="80101">MRCLGRTAQLSRCKNNCRFLTCKRHKTQLIVFLIISLPSILLSYYEIYKHVRAEEVSEIIKVNELLIEQKKQDSILQNTLSEIQLPNSYSIKKIDSSSYSQYQSVISAYEYENETKLREAILNAFDENSLTYSEELGYVVAAYFGMRDYRNAAKIVLERDKLLSDYNHELKLDLIYCIRNASLRHGYKESEHIADSLRNIYGNKLLSKVWAHMPLSIAILIEDGIFSNYLLSLHISDTDKIQIKDQIQNEDPYCSYGYFLIGDYENALKCNPNTRIKDILLYASGYKKVVDLYQKYHSDGFDFDIFTFTVPDKNLSQEDIKSLNEAIKSFKEYTNNPKYIELPHYDDSLFWISWCYTQLGKYKIALDNLKRINDGDYEHIKDNFEPVLISEMQGELLKEDLDYVLGNVFKASSYSWDTRNFRRLISKMDNNSILKILNTYPKDAQSGVNYFIQNKIIDGEFSSKTFDLCLKISQMEITLDSSLTKTIDLGQKFQEFKSTNNLKEFLSLQEDLTYQVTPLALSIEIENAIERFSNSSRLDYLYYLLIRKLVIANHEKVESVTNIFLEKFPDSQYADDIIAETIYTFFKMQNNPSKGLEWFNLLLLEYNNTNAVDNVIYHIADYYNSECCCEYYERRDMAYNCNTASKYAKIITSKYPESSYYDLCNEIQMKSQKMMTTHGYDQIE</sequence>
<dbReference type="Gene3D" id="1.25.40.10">
    <property type="entry name" value="Tetratricopeptide repeat domain"/>
    <property type="match status" value="1"/>
</dbReference>
<keyword evidence="1" id="KW-1133">Transmembrane helix</keyword>
<feature type="transmembrane region" description="Helical" evidence="1">
    <location>
        <begin position="29"/>
        <end position="48"/>
    </location>
</feature>
<dbReference type="EMBL" id="JALPQF010000001">
    <property type="protein sequence ID" value="MCK8479031.1"/>
    <property type="molecule type" value="Genomic_DNA"/>
</dbReference>
<keyword evidence="3" id="KW-1185">Reference proteome</keyword>
<name>A0ABT0H3S6_9FLAO</name>
<evidence type="ECO:0008006" key="4">
    <source>
        <dbReference type="Google" id="ProtNLM"/>
    </source>
</evidence>
<keyword evidence="1" id="KW-0812">Transmembrane</keyword>
<evidence type="ECO:0000256" key="1">
    <source>
        <dbReference type="SAM" id="Phobius"/>
    </source>
</evidence>